<dbReference type="GO" id="GO:0008270">
    <property type="term" value="F:zinc ion binding"/>
    <property type="evidence" value="ECO:0007669"/>
    <property type="project" value="UniProtKB-KW"/>
</dbReference>
<dbReference type="GO" id="GO:0006508">
    <property type="term" value="P:proteolysis"/>
    <property type="evidence" value="ECO:0007669"/>
    <property type="project" value="UniProtKB-KW"/>
</dbReference>
<feature type="compositionally biased region" description="Basic and acidic residues" evidence="9">
    <location>
        <begin position="407"/>
        <end position="416"/>
    </location>
</feature>
<dbReference type="SUPFAM" id="SSF57850">
    <property type="entry name" value="RING/U-box"/>
    <property type="match status" value="1"/>
</dbReference>
<keyword evidence="6" id="KW-0862">Zinc</keyword>
<evidence type="ECO:0000256" key="4">
    <source>
        <dbReference type="ARBA" id="ARBA00022786"/>
    </source>
</evidence>
<feature type="region of interest" description="Disordered" evidence="9">
    <location>
        <begin position="1"/>
        <end position="33"/>
    </location>
</feature>
<keyword evidence="8" id="KW-0645">Protease</keyword>
<feature type="compositionally biased region" description="Basic residues" evidence="9">
    <location>
        <begin position="433"/>
        <end position="449"/>
    </location>
</feature>
<dbReference type="GO" id="GO:0016579">
    <property type="term" value="P:protein deubiquitination"/>
    <property type="evidence" value="ECO:0007669"/>
    <property type="project" value="InterPro"/>
</dbReference>
<feature type="domain" description="UBP-type" evidence="11">
    <location>
        <begin position="32"/>
        <end position="153"/>
    </location>
</feature>
<dbReference type="InterPro" id="IPR038765">
    <property type="entry name" value="Papain-like_cys_pep_sf"/>
</dbReference>
<dbReference type="Pfam" id="PF02148">
    <property type="entry name" value="zf-UBP"/>
    <property type="match status" value="1"/>
</dbReference>
<dbReference type="GeneTree" id="ENSGT00940000156013"/>
<evidence type="ECO:0000256" key="7">
    <source>
        <dbReference type="PROSITE-ProRule" id="PRU00502"/>
    </source>
</evidence>
<evidence type="ECO:0000256" key="8">
    <source>
        <dbReference type="RuleBase" id="RU366025"/>
    </source>
</evidence>
<dbReference type="PANTHER" id="PTHR21646:SF39">
    <property type="entry name" value="UBIQUITIN CARBOXYL-TERMINAL HYDROLASE 16"/>
    <property type="match status" value="1"/>
</dbReference>
<organism evidence="12 13">
    <name type="scientific">Eptatretus burgeri</name>
    <name type="common">Inshore hagfish</name>
    <dbReference type="NCBI Taxonomy" id="7764"/>
    <lineage>
        <taxon>Eukaryota</taxon>
        <taxon>Metazoa</taxon>
        <taxon>Chordata</taxon>
        <taxon>Craniata</taxon>
        <taxon>Vertebrata</taxon>
        <taxon>Cyclostomata</taxon>
        <taxon>Myxini</taxon>
        <taxon>Myxiniformes</taxon>
        <taxon>Myxinidae</taxon>
        <taxon>Eptatretinae</taxon>
        <taxon>Eptatretus</taxon>
    </lineage>
</organism>
<evidence type="ECO:0000256" key="1">
    <source>
        <dbReference type="ARBA" id="ARBA00000707"/>
    </source>
</evidence>
<dbReference type="PROSITE" id="PS50235">
    <property type="entry name" value="USP_3"/>
    <property type="match status" value="1"/>
</dbReference>
<proteinExistence type="inferred from homology"/>
<sequence length="870" mass="95748">MRVPGGIQLGVDADMPKKSKKQKHERESDSGKKCLHTQKAVDVNAVRKSLTLVGLSACTECSMSSEFETAEKGEDGAPSLMGWLCLKCAHQGCGRNSPGQHALKHHNVARSTPHCLAVSLDHWIIWCYSCNDEVDVNQRKILSEVLQLVRKHLFRASVTVPQGHQNGPKEDVSSLQTKGLSPQAKALSPQAKELLNQKKETKNVVPTVRGLSNLGNTCFFNAIMQNLAQTPALHQLLWHTQVEGVKMKVSLLMEIPLKISLPPPGPLASSLLQVLEAMGIAGHGPVVPRGLFGKVCQRAPRFKGFQQQDSQELLRYLLDGVRDEEIKRIKTGILEAFEKPSTSKASEETKKAVKAYGHEGIRKNLVDRVFGGELVNIITCLACCTMVRITEGFLDLSLPVVEGQLVKEDKSEDTEKIRKRSPSPQKNIYQERKAKRMAKKLVKNQRRQQKQQQKIASIGTSNDDNDEEEDAEKGEGDGQCREQEQDEKEREDKSNEEPENEEAISNSLESSLPGGVQALSREHRNGVPDEYGESELCSNPSQQDNRSEGACEGGCSGEEPNSGTAVKTNENEGKLNGMAPADSVDIECLDEVYSRDLNKINCASGHAKDEEEEELKKQMASLTISEGQNIHLHEIVLDLATVNGGDGEAVKAHAQEGEEASDTVHTLAPLPKILAEPSLHASLARFVTKEHLLGRNRLLCHRCSSRESHCDTNKGKEFVYTDGSKQILILSAPAILTLHLKRFQQSGFGFRKVTTFVSFPTVLDLAPFCVKSCKGVPAGQSKVPYGLYGVVEHSGTMRGGHYTAYVKVRTPSNKLHDLISDGLDCPVPTMESCPSQQGSWYHASDTHISPVSEAQVLKSQAYMLFYERLL</sequence>
<dbReference type="Ensembl" id="ENSEBUT00000023504.1">
    <property type="protein sequence ID" value="ENSEBUP00000022928.1"/>
    <property type="gene ID" value="ENSEBUG00000014124.1"/>
</dbReference>
<evidence type="ECO:0000256" key="5">
    <source>
        <dbReference type="ARBA" id="ARBA00022801"/>
    </source>
</evidence>
<reference evidence="12" key="2">
    <citation type="submission" date="2025-09" db="UniProtKB">
        <authorList>
            <consortium name="Ensembl"/>
        </authorList>
    </citation>
    <scope>IDENTIFICATION</scope>
</reference>
<dbReference type="CDD" id="cd02667">
    <property type="entry name" value="Peptidase_C19K"/>
    <property type="match status" value="1"/>
</dbReference>
<dbReference type="PANTHER" id="PTHR21646">
    <property type="entry name" value="UBIQUITIN CARBOXYL-TERMINAL HYDROLASE"/>
    <property type="match status" value="1"/>
</dbReference>
<evidence type="ECO:0000259" key="10">
    <source>
        <dbReference type="PROSITE" id="PS50235"/>
    </source>
</evidence>
<reference evidence="12" key="1">
    <citation type="submission" date="2025-08" db="UniProtKB">
        <authorList>
            <consortium name="Ensembl"/>
        </authorList>
    </citation>
    <scope>IDENTIFICATION</scope>
</reference>
<dbReference type="EC" id="3.4.19.12" evidence="8"/>
<dbReference type="PROSITE" id="PS00973">
    <property type="entry name" value="USP_2"/>
    <property type="match status" value="1"/>
</dbReference>
<evidence type="ECO:0000256" key="2">
    <source>
        <dbReference type="ARBA" id="ARBA00022723"/>
    </source>
</evidence>
<keyword evidence="13" id="KW-1185">Reference proteome</keyword>
<dbReference type="InterPro" id="IPR001394">
    <property type="entry name" value="Peptidase_C19_UCH"/>
</dbReference>
<dbReference type="Gene3D" id="3.30.40.10">
    <property type="entry name" value="Zinc/RING finger domain, C3HC4 (zinc finger)"/>
    <property type="match status" value="1"/>
</dbReference>
<evidence type="ECO:0000256" key="9">
    <source>
        <dbReference type="SAM" id="MobiDB-lite"/>
    </source>
</evidence>
<feature type="region of interest" description="Disordered" evidence="9">
    <location>
        <begin position="407"/>
        <end position="579"/>
    </location>
</feature>
<keyword evidence="4 8" id="KW-0833">Ubl conjugation pathway</keyword>
<dbReference type="InterPro" id="IPR050185">
    <property type="entry name" value="Ub_carboxyl-term_hydrolase"/>
</dbReference>
<dbReference type="InterPro" id="IPR013083">
    <property type="entry name" value="Znf_RING/FYVE/PHD"/>
</dbReference>
<dbReference type="Gene3D" id="3.90.70.10">
    <property type="entry name" value="Cysteine proteinases"/>
    <property type="match status" value="2"/>
</dbReference>
<dbReference type="AlphaFoldDB" id="A0A8C4R1Y4"/>
<accession>A0A8C4R1Y4</accession>
<dbReference type="Proteomes" id="UP000694388">
    <property type="component" value="Unplaced"/>
</dbReference>
<dbReference type="SUPFAM" id="SSF54001">
    <property type="entry name" value="Cysteine proteinases"/>
    <property type="match status" value="1"/>
</dbReference>
<dbReference type="InterPro" id="IPR001607">
    <property type="entry name" value="Znf_UBP"/>
</dbReference>
<name>A0A8C4R1Y4_EPTBU</name>
<feature type="domain" description="USP" evidence="10">
    <location>
        <begin position="209"/>
        <end position="869"/>
    </location>
</feature>
<feature type="compositionally biased region" description="Basic and acidic residues" evidence="9">
    <location>
        <begin position="473"/>
        <end position="496"/>
    </location>
</feature>
<dbReference type="InterPro" id="IPR028889">
    <property type="entry name" value="USP"/>
</dbReference>
<comment type="similarity">
    <text evidence="8">Belongs to the peptidase C19 family.</text>
</comment>
<evidence type="ECO:0000259" key="11">
    <source>
        <dbReference type="PROSITE" id="PS50271"/>
    </source>
</evidence>
<keyword evidence="2" id="KW-0479">Metal-binding</keyword>
<keyword evidence="3 7" id="KW-0863">Zinc-finger</keyword>
<keyword evidence="5 8" id="KW-0378">Hydrolase</keyword>
<dbReference type="GO" id="GO:0004843">
    <property type="term" value="F:cysteine-type deubiquitinase activity"/>
    <property type="evidence" value="ECO:0007669"/>
    <property type="project" value="UniProtKB-UniRule"/>
</dbReference>
<dbReference type="OMA" id="AVGQWVY"/>
<evidence type="ECO:0000313" key="12">
    <source>
        <dbReference type="Ensembl" id="ENSEBUP00000022928.1"/>
    </source>
</evidence>
<evidence type="ECO:0000256" key="3">
    <source>
        <dbReference type="ARBA" id="ARBA00022771"/>
    </source>
</evidence>
<evidence type="ECO:0000256" key="6">
    <source>
        <dbReference type="ARBA" id="ARBA00022833"/>
    </source>
</evidence>
<comment type="catalytic activity">
    <reaction evidence="1 8">
        <text>Thiol-dependent hydrolysis of ester, thioester, amide, peptide and isopeptide bonds formed by the C-terminal Gly of ubiquitin (a 76-residue protein attached to proteins as an intracellular targeting signal).</text>
        <dbReference type="EC" id="3.4.19.12"/>
    </reaction>
</comment>
<feature type="compositionally biased region" description="Acidic residues" evidence="9">
    <location>
        <begin position="463"/>
        <end position="472"/>
    </location>
</feature>
<dbReference type="Pfam" id="PF00443">
    <property type="entry name" value="UCH"/>
    <property type="match status" value="1"/>
</dbReference>
<dbReference type="InterPro" id="IPR018200">
    <property type="entry name" value="USP_CS"/>
</dbReference>
<dbReference type="PROSITE" id="PS00972">
    <property type="entry name" value="USP_1"/>
    <property type="match status" value="1"/>
</dbReference>
<evidence type="ECO:0000313" key="13">
    <source>
        <dbReference type="Proteomes" id="UP000694388"/>
    </source>
</evidence>
<protein>
    <recommendedName>
        <fullName evidence="8">Ubiquitin carboxyl-terminal hydrolase</fullName>
        <ecNumber evidence="8">3.4.19.12</ecNumber>
    </recommendedName>
</protein>
<dbReference type="PROSITE" id="PS50271">
    <property type="entry name" value="ZF_UBP"/>
    <property type="match status" value="1"/>
</dbReference>
<keyword evidence="8" id="KW-0788">Thiol protease</keyword>